<reference evidence="2 3" key="1">
    <citation type="submission" date="2024-04" db="EMBL/GenBank/DDBJ databases">
        <title>WGS of bacteria from Torrens River.</title>
        <authorList>
            <person name="Wyrsch E.R."/>
            <person name="Drigo B."/>
        </authorList>
    </citation>
    <scope>NUCLEOTIDE SEQUENCE [LARGE SCALE GENOMIC DNA]</scope>
    <source>
        <strain evidence="2 3">TWI391</strain>
    </source>
</reference>
<evidence type="ECO:0000256" key="1">
    <source>
        <dbReference type="SAM" id="MobiDB-lite"/>
    </source>
</evidence>
<feature type="compositionally biased region" description="Polar residues" evidence="1">
    <location>
        <begin position="1"/>
        <end position="10"/>
    </location>
</feature>
<name>A0ABV0BXC5_9SPHI</name>
<proteinExistence type="predicted"/>
<comment type="caution">
    <text evidence="2">The sequence shown here is derived from an EMBL/GenBank/DDBJ whole genome shotgun (WGS) entry which is preliminary data.</text>
</comment>
<evidence type="ECO:0000313" key="3">
    <source>
        <dbReference type="Proteomes" id="UP001409291"/>
    </source>
</evidence>
<keyword evidence="3" id="KW-1185">Reference proteome</keyword>
<dbReference type="RefSeq" id="WP_346581984.1">
    <property type="nucleotide sequence ID" value="NZ_JBDJNQ010000009.1"/>
</dbReference>
<sequence length="77" mass="8352">MAIQWFSYTGSDPADPNHYTPVGGSAPSCTGAKQQLCAIQTETNASSEPVLDLNISLEMNRALQNQTDRPTVKLKSR</sequence>
<accession>A0ABV0BXC5</accession>
<organism evidence="2 3">
    <name type="scientific">Sphingobacterium kitahiroshimense</name>
    <dbReference type="NCBI Taxonomy" id="470446"/>
    <lineage>
        <taxon>Bacteria</taxon>
        <taxon>Pseudomonadati</taxon>
        <taxon>Bacteroidota</taxon>
        <taxon>Sphingobacteriia</taxon>
        <taxon>Sphingobacteriales</taxon>
        <taxon>Sphingobacteriaceae</taxon>
        <taxon>Sphingobacterium</taxon>
    </lineage>
</organism>
<gene>
    <name evidence="2" type="ORF">ABE541_18240</name>
</gene>
<evidence type="ECO:0000313" key="2">
    <source>
        <dbReference type="EMBL" id="MEN5379210.1"/>
    </source>
</evidence>
<feature type="region of interest" description="Disordered" evidence="1">
    <location>
        <begin position="1"/>
        <end position="26"/>
    </location>
</feature>
<dbReference type="EMBL" id="JBDJNQ010000009">
    <property type="protein sequence ID" value="MEN5379210.1"/>
    <property type="molecule type" value="Genomic_DNA"/>
</dbReference>
<dbReference type="Proteomes" id="UP001409291">
    <property type="component" value="Unassembled WGS sequence"/>
</dbReference>
<protein>
    <submittedName>
        <fullName evidence="2">Uncharacterized protein</fullName>
    </submittedName>
</protein>